<protein>
    <submittedName>
        <fullName evidence="2">Uncharacterized protein</fullName>
    </submittedName>
</protein>
<accession>A0ABD7KD07</accession>
<sequence>MAGLKRECGEMFLQNALSRGRGQQAAPCAQPCRVAALPYPAYPSG</sequence>
<dbReference type="Proteomes" id="UP000077063">
    <property type="component" value="Unassembled WGS sequence"/>
</dbReference>
<proteinExistence type="predicted"/>
<comment type="caution">
    <text evidence="2">The sequence shown here is derived from an EMBL/GenBank/DDBJ whole genome shotgun (WGS) entry which is preliminary data.</text>
</comment>
<gene>
    <name evidence="2" type="ORF">SAMEA2273136_00702</name>
    <name evidence="1" type="ORF">SAMEA2273443_03968</name>
</gene>
<dbReference type="EMBL" id="FKDK01000019">
    <property type="protein sequence ID" value="SAB14722.1"/>
    <property type="molecule type" value="Genomic_DNA"/>
</dbReference>
<keyword evidence="3" id="KW-1185">Reference proteome</keyword>
<dbReference type="AlphaFoldDB" id="A0ABD7KD07"/>
<name>A0ABD7KD07_9ENTR</name>
<evidence type="ECO:0000313" key="2">
    <source>
        <dbReference type="EMBL" id="SAB53576.1"/>
    </source>
</evidence>
<organism evidence="2 4">
    <name type="scientific">Enterobacter roggenkampii</name>
    <dbReference type="NCBI Taxonomy" id="1812935"/>
    <lineage>
        <taxon>Bacteria</taxon>
        <taxon>Pseudomonadati</taxon>
        <taxon>Pseudomonadota</taxon>
        <taxon>Gammaproteobacteria</taxon>
        <taxon>Enterobacterales</taxon>
        <taxon>Enterobacteriaceae</taxon>
        <taxon>Enterobacter</taxon>
        <taxon>Enterobacter cloacae complex</taxon>
    </lineage>
</organism>
<evidence type="ECO:0000313" key="4">
    <source>
        <dbReference type="Proteomes" id="UP000077278"/>
    </source>
</evidence>
<dbReference type="EMBL" id="FKDD01000002">
    <property type="protein sequence ID" value="SAB53576.1"/>
    <property type="molecule type" value="Genomic_DNA"/>
</dbReference>
<reference evidence="3 4" key="1">
    <citation type="submission" date="2016-03" db="EMBL/GenBank/DDBJ databases">
        <authorList>
            <consortium name="Pathogen Informatics"/>
        </authorList>
    </citation>
    <scope>NUCLEOTIDE SEQUENCE [LARGE SCALE GENOMIC DNA]</scope>
    <source>
        <strain evidence="1">E2161</strain>
        <strain evidence="3">e2161</strain>
        <strain evidence="2">E264</strain>
        <strain evidence="4">e264</strain>
    </source>
</reference>
<evidence type="ECO:0000313" key="3">
    <source>
        <dbReference type="Proteomes" id="UP000077063"/>
    </source>
</evidence>
<dbReference type="Proteomes" id="UP000077278">
    <property type="component" value="Unassembled WGS sequence"/>
</dbReference>
<evidence type="ECO:0000313" key="1">
    <source>
        <dbReference type="EMBL" id="SAB14722.1"/>
    </source>
</evidence>